<dbReference type="AlphaFoldDB" id="A0A0H5DQD0"/>
<organism evidence="1 2">
    <name type="scientific">Estrella lausannensis</name>
    <dbReference type="NCBI Taxonomy" id="483423"/>
    <lineage>
        <taxon>Bacteria</taxon>
        <taxon>Pseudomonadati</taxon>
        <taxon>Chlamydiota</taxon>
        <taxon>Chlamydiia</taxon>
        <taxon>Parachlamydiales</taxon>
        <taxon>Candidatus Criblamydiaceae</taxon>
        <taxon>Estrella</taxon>
    </lineage>
</organism>
<reference evidence="2" key="1">
    <citation type="submission" date="2015-06" db="EMBL/GenBank/DDBJ databases">
        <authorList>
            <person name="Bertelli C."/>
        </authorList>
    </citation>
    <scope>NUCLEOTIDE SEQUENCE [LARGE SCALE GENOMIC DNA]</scope>
    <source>
        <strain evidence="2">CRIB-30</strain>
    </source>
</reference>
<keyword evidence="2" id="KW-1185">Reference proteome</keyword>
<dbReference type="Proteomes" id="UP000220251">
    <property type="component" value="Unassembled WGS sequence"/>
</dbReference>
<name>A0A0H5DQD0_9BACT</name>
<evidence type="ECO:0000313" key="2">
    <source>
        <dbReference type="Proteomes" id="UP000220251"/>
    </source>
</evidence>
<proteinExistence type="predicted"/>
<sequence>MRLTKSLSLKHTFRAALTFYILKASFYRRLGFAQHLMFDSTLKKGFQEEREGHYDKSTI</sequence>
<accession>A0A0H5DQD0</accession>
<protein>
    <submittedName>
        <fullName evidence="1">Uncharacterized protein</fullName>
    </submittedName>
</protein>
<evidence type="ECO:0000313" key="1">
    <source>
        <dbReference type="EMBL" id="CRX38851.1"/>
    </source>
</evidence>
<gene>
    <name evidence="1" type="ORF">ELAC_1523</name>
</gene>
<dbReference type="EMBL" id="CWGJ01000025">
    <property type="protein sequence ID" value="CRX38851.1"/>
    <property type="molecule type" value="Genomic_DNA"/>
</dbReference>